<dbReference type="AlphaFoldDB" id="A0AA40ELS9"/>
<keyword evidence="3" id="KW-1185">Reference proteome</keyword>
<proteinExistence type="predicted"/>
<accession>A0AA40ELS9</accession>
<name>A0AA40ELS9_9PEZI</name>
<organism evidence="2 3">
    <name type="scientific">Apiosordaria backusii</name>
    <dbReference type="NCBI Taxonomy" id="314023"/>
    <lineage>
        <taxon>Eukaryota</taxon>
        <taxon>Fungi</taxon>
        <taxon>Dikarya</taxon>
        <taxon>Ascomycota</taxon>
        <taxon>Pezizomycotina</taxon>
        <taxon>Sordariomycetes</taxon>
        <taxon>Sordariomycetidae</taxon>
        <taxon>Sordariales</taxon>
        <taxon>Lasiosphaeriaceae</taxon>
        <taxon>Apiosordaria</taxon>
    </lineage>
</organism>
<dbReference type="EMBL" id="JAUKTV010000003">
    <property type="protein sequence ID" value="KAK0741714.1"/>
    <property type="molecule type" value="Genomic_DNA"/>
</dbReference>
<evidence type="ECO:0000313" key="3">
    <source>
        <dbReference type="Proteomes" id="UP001172159"/>
    </source>
</evidence>
<reference evidence="2" key="1">
    <citation type="submission" date="2023-06" db="EMBL/GenBank/DDBJ databases">
        <title>Genome-scale phylogeny and comparative genomics of the fungal order Sordariales.</title>
        <authorList>
            <consortium name="Lawrence Berkeley National Laboratory"/>
            <person name="Hensen N."/>
            <person name="Bonometti L."/>
            <person name="Westerberg I."/>
            <person name="Brannstrom I.O."/>
            <person name="Guillou S."/>
            <person name="Cros-Aarteil S."/>
            <person name="Calhoun S."/>
            <person name="Haridas S."/>
            <person name="Kuo A."/>
            <person name="Mondo S."/>
            <person name="Pangilinan J."/>
            <person name="Riley R."/>
            <person name="Labutti K."/>
            <person name="Andreopoulos B."/>
            <person name="Lipzen A."/>
            <person name="Chen C."/>
            <person name="Yanf M."/>
            <person name="Daum C."/>
            <person name="Ng V."/>
            <person name="Clum A."/>
            <person name="Steindorff A."/>
            <person name="Ohm R."/>
            <person name="Martin F."/>
            <person name="Silar P."/>
            <person name="Natvig D."/>
            <person name="Lalanne C."/>
            <person name="Gautier V."/>
            <person name="Ament-Velasquez S.L."/>
            <person name="Kruys A."/>
            <person name="Hutchinson M.I."/>
            <person name="Powell A.J."/>
            <person name="Barry K."/>
            <person name="Miller A.N."/>
            <person name="Grigoriev I.V."/>
            <person name="Debuchy R."/>
            <person name="Gladieux P."/>
            <person name="Thoren M.H."/>
            <person name="Johannesson H."/>
        </authorList>
    </citation>
    <scope>NUCLEOTIDE SEQUENCE</scope>
    <source>
        <strain evidence="2">CBS 540.89</strain>
    </source>
</reference>
<sequence length="506" mass="55666">MADSFNLGDLMDLDFHHPQNDKPKIPPLRNLAGSMFVPLTIDLTKATPPQGRMQRLEHILETIEFHRQGSRENLLYMFDREKQRMINEAQELEKTLNEDYHLGLTLEEENHILASMDAPADPNKDYNVKTEAMPPLLQAIRPEPADKALPIREKTVRDLMFLIENSIGELDRFEAVMKGIKEKYLVYKATGSSTDCGVGQTGAESGDACQSKRERRRSRTDHLLGVPKTALEMAIHVSSSSTQGLSSSKHASPSSNHASKSSKKTPMPSKKTSISSEKASVPSNQASLSSKQTSVSSEKGSMSSTAASASQKPGQGKSENAVQTSNKKPQREGYMSPTLSSSQKERSIKQHLKPVSTLPKPTLTREDRLKSLSLSNDLPQKRPALPLSPHNSDSESSNPRPPPAKKRKPAAPPPASSLALATIFANASNTAAAKKKEYEPLSPRSRREEQDRAWRAAAQERAEPARKEREEQAARGRAPPTGASSTRLVSRTSGERKDGGVYGRRW</sequence>
<feature type="compositionally biased region" description="Low complexity" evidence="1">
    <location>
        <begin position="238"/>
        <end position="276"/>
    </location>
</feature>
<evidence type="ECO:0000256" key="1">
    <source>
        <dbReference type="SAM" id="MobiDB-lite"/>
    </source>
</evidence>
<feature type="compositionally biased region" description="Basic and acidic residues" evidence="1">
    <location>
        <begin position="434"/>
        <end position="474"/>
    </location>
</feature>
<feature type="region of interest" description="Disordered" evidence="1">
    <location>
        <begin position="195"/>
        <end position="506"/>
    </location>
</feature>
<protein>
    <submittedName>
        <fullName evidence="2">Uncharacterized protein</fullName>
    </submittedName>
</protein>
<comment type="caution">
    <text evidence="2">The sequence shown here is derived from an EMBL/GenBank/DDBJ whole genome shotgun (WGS) entry which is preliminary data.</text>
</comment>
<gene>
    <name evidence="2" type="ORF">B0T21DRAFT_399688</name>
</gene>
<feature type="compositionally biased region" description="Polar residues" evidence="1">
    <location>
        <begin position="482"/>
        <end position="492"/>
    </location>
</feature>
<dbReference type="Proteomes" id="UP001172159">
    <property type="component" value="Unassembled WGS sequence"/>
</dbReference>
<feature type="compositionally biased region" description="Polar residues" evidence="1">
    <location>
        <begin position="277"/>
        <end position="327"/>
    </location>
</feature>
<evidence type="ECO:0000313" key="2">
    <source>
        <dbReference type="EMBL" id="KAK0741714.1"/>
    </source>
</evidence>
<feature type="compositionally biased region" description="Polar residues" evidence="1">
    <location>
        <begin position="389"/>
        <end position="398"/>
    </location>
</feature>